<dbReference type="Proteomes" id="UP001529369">
    <property type="component" value="Unassembled WGS sequence"/>
</dbReference>
<name>A0ABT8ACM8_9PROT</name>
<feature type="domain" description="VTT" evidence="2">
    <location>
        <begin position="29"/>
        <end position="137"/>
    </location>
</feature>
<keyword evidence="4" id="KW-1185">Reference proteome</keyword>
<evidence type="ECO:0000259" key="2">
    <source>
        <dbReference type="Pfam" id="PF09335"/>
    </source>
</evidence>
<dbReference type="RefSeq" id="WP_290319636.1">
    <property type="nucleotide sequence ID" value="NZ_JAUFPN010000195.1"/>
</dbReference>
<proteinExistence type="predicted"/>
<reference evidence="4" key="1">
    <citation type="journal article" date="2019" name="Int. J. Syst. Evol. Microbiol.">
        <title>The Global Catalogue of Microorganisms (GCM) 10K type strain sequencing project: providing services to taxonomists for standard genome sequencing and annotation.</title>
        <authorList>
            <consortium name="The Broad Institute Genomics Platform"/>
            <consortium name="The Broad Institute Genome Sequencing Center for Infectious Disease"/>
            <person name="Wu L."/>
            <person name="Ma J."/>
        </authorList>
    </citation>
    <scope>NUCLEOTIDE SEQUENCE [LARGE SCALE GENOMIC DNA]</scope>
    <source>
        <strain evidence="4">CECT 7131</strain>
    </source>
</reference>
<comment type="caution">
    <text evidence="3">The sequence shown here is derived from an EMBL/GenBank/DDBJ whole genome shotgun (WGS) entry which is preliminary data.</text>
</comment>
<evidence type="ECO:0000256" key="1">
    <source>
        <dbReference type="SAM" id="Phobius"/>
    </source>
</evidence>
<dbReference type="PANTHER" id="PTHR42709:SF4">
    <property type="entry name" value="INNER MEMBRANE PROTEIN YQAA"/>
    <property type="match status" value="1"/>
</dbReference>
<keyword evidence="1" id="KW-1133">Transmembrane helix</keyword>
<evidence type="ECO:0000313" key="3">
    <source>
        <dbReference type="EMBL" id="MDN3567587.1"/>
    </source>
</evidence>
<dbReference type="Pfam" id="PF09335">
    <property type="entry name" value="VTT_dom"/>
    <property type="match status" value="1"/>
</dbReference>
<evidence type="ECO:0000313" key="4">
    <source>
        <dbReference type="Proteomes" id="UP001529369"/>
    </source>
</evidence>
<dbReference type="EMBL" id="JAUFPN010000195">
    <property type="protein sequence ID" value="MDN3567587.1"/>
    <property type="molecule type" value="Genomic_DNA"/>
</dbReference>
<organism evidence="3 4">
    <name type="scientific">Paeniroseomonas aquatica</name>
    <dbReference type="NCBI Taxonomy" id="373043"/>
    <lineage>
        <taxon>Bacteria</taxon>
        <taxon>Pseudomonadati</taxon>
        <taxon>Pseudomonadota</taxon>
        <taxon>Alphaproteobacteria</taxon>
        <taxon>Acetobacterales</taxon>
        <taxon>Acetobacteraceae</taxon>
        <taxon>Paeniroseomonas</taxon>
    </lineage>
</organism>
<feature type="transmembrane region" description="Helical" evidence="1">
    <location>
        <begin position="43"/>
        <end position="62"/>
    </location>
</feature>
<dbReference type="InterPro" id="IPR051311">
    <property type="entry name" value="DedA_domain"/>
</dbReference>
<sequence>MTASLLACATLFLVALAAATILPLQSEAVLVGLLLEGSLPPWLLVAVASAGNTLGSAVNWWLGRQLHRFRDRPWFPLKGEALARAEGWYRRWGKWSLLLSWMPLIGDPLTLVAGALREPLPVFLLLVAMAKTGRYATLAWVTLGLS</sequence>
<dbReference type="InterPro" id="IPR032816">
    <property type="entry name" value="VTT_dom"/>
</dbReference>
<dbReference type="PANTHER" id="PTHR42709">
    <property type="entry name" value="ALKALINE PHOSPHATASE LIKE PROTEIN"/>
    <property type="match status" value="1"/>
</dbReference>
<accession>A0ABT8ACM8</accession>
<keyword evidence="1" id="KW-0472">Membrane</keyword>
<gene>
    <name evidence="3" type="ORF">QWZ14_24680</name>
</gene>
<protein>
    <submittedName>
        <fullName evidence="3">YqaA family protein</fullName>
    </submittedName>
</protein>
<keyword evidence="1" id="KW-0812">Transmembrane</keyword>